<dbReference type="InterPro" id="IPR036259">
    <property type="entry name" value="MFS_trans_sf"/>
</dbReference>
<sequence>MESHDVTWGVCFRVYCTSVRFRARRRELVVRLLLCRRIGFVDWIIAFTTPSFLARSTCGVCFFFGSATLLTVVAWVFFIPETRAKSLEDSDASFRGYKALFSGGERVIELRSVENSDAESNVEQVRFTRSLKG</sequence>
<feature type="transmembrane region" description="Helical" evidence="1">
    <location>
        <begin position="28"/>
        <end position="46"/>
    </location>
</feature>
<accession>A0A2J6QEC7</accession>
<evidence type="ECO:0000256" key="1">
    <source>
        <dbReference type="SAM" id="Phobius"/>
    </source>
</evidence>
<dbReference type="EMBL" id="KZ613472">
    <property type="protein sequence ID" value="PMD24607.1"/>
    <property type="molecule type" value="Genomic_DNA"/>
</dbReference>
<name>A0A2J6QEC7_9HELO</name>
<feature type="transmembrane region" description="Helical" evidence="1">
    <location>
        <begin position="52"/>
        <end position="78"/>
    </location>
</feature>
<organism evidence="2 3">
    <name type="scientific">Hyaloscypha hepaticicola</name>
    <dbReference type="NCBI Taxonomy" id="2082293"/>
    <lineage>
        <taxon>Eukaryota</taxon>
        <taxon>Fungi</taxon>
        <taxon>Dikarya</taxon>
        <taxon>Ascomycota</taxon>
        <taxon>Pezizomycotina</taxon>
        <taxon>Leotiomycetes</taxon>
        <taxon>Helotiales</taxon>
        <taxon>Hyaloscyphaceae</taxon>
        <taxon>Hyaloscypha</taxon>
    </lineage>
</organism>
<keyword evidence="1" id="KW-0472">Membrane</keyword>
<proteinExistence type="predicted"/>
<keyword evidence="1" id="KW-0812">Transmembrane</keyword>
<dbReference type="AlphaFoldDB" id="A0A2J6QEC7"/>
<evidence type="ECO:0000313" key="3">
    <source>
        <dbReference type="Proteomes" id="UP000235672"/>
    </source>
</evidence>
<gene>
    <name evidence="2" type="ORF">NA56DRAFT_492732</name>
</gene>
<keyword evidence="1" id="KW-1133">Transmembrane helix</keyword>
<dbReference type="Gene3D" id="1.20.1250.20">
    <property type="entry name" value="MFS general substrate transporter like domains"/>
    <property type="match status" value="1"/>
</dbReference>
<protein>
    <submittedName>
        <fullName evidence="2">Uncharacterized protein</fullName>
    </submittedName>
</protein>
<dbReference type="Proteomes" id="UP000235672">
    <property type="component" value="Unassembled WGS sequence"/>
</dbReference>
<evidence type="ECO:0000313" key="2">
    <source>
        <dbReference type="EMBL" id="PMD24607.1"/>
    </source>
</evidence>
<keyword evidence="3" id="KW-1185">Reference proteome</keyword>
<dbReference type="OrthoDB" id="5399138at2759"/>
<reference evidence="2 3" key="1">
    <citation type="submission" date="2016-05" db="EMBL/GenBank/DDBJ databases">
        <title>A degradative enzymes factory behind the ericoid mycorrhizal symbiosis.</title>
        <authorList>
            <consortium name="DOE Joint Genome Institute"/>
            <person name="Martino E."/>
            <person name="Morin E."/>
            <person name="Grelet G."/>
            <person name="Kuo A."/>
            <person name="Kohler A."/>
            <person name="Daghino S."/>
            <person name="Barry K."/>
            <person name="Choi C."/>
            <person name="Cichocki N."/>
            <person name="Clum A."/>
            <person name="Copeland A."/>
            <person name="Hainaut M."/>
            <person name="Haridas S."/>
            <person name="Labutti K."/>
            <person name="Lindquist E."/>
            <person name="Lipzen A."/>
            <person name="Khouja H.-R."/>
            <person name="Murat C."/>
            <person name="Ohm R."/>
            <person name="Olson A."/>
            <person name="Spatafora J."/>
            <person name="Veneault-Fourrey C."/>
            <person name="Henrissat B."/>
            <person name="Grigoriev I."/>
            <person name="Martin F."/>
            <person name="Perotto S."/>
        </authorList>
    </citation>
    <scope>NUCLEOTIDE SEQUENCE [LARGE SCALE GENOMIC DNA]</scope>
    <source>
        <strain evidence="2 3">UAMH 7357</strain>
    </source>
</reference>